<comment type="similarity">
    <text evidence="2">Belongs to the 2H phosphoesterase superfamily. ThpR family.</text>
</comment>
<feature type="domain" description="Phosphoesterase HXTX" evidence="3">
    <location>
        <begin position="96"/>
        <end position="172"/>
    </location>
</feature>
<sequence>MVRAFISVDFPEEYHEKIAEIQSRFRDFKVKMVNPELVHITLKFLGDVEDDQIQEIAKSLDNIDCGPFHATIENIGVFPKPKYPKVVWLGAEGDFKTLHDNVNSVLKDFNFKEDNKKFSAHATIARVKHLSKNDKDLFLKTLEELEGIEIGTMWVDTVKLKKSTLTPQGPVYETLHEVKLK</sequence>
<feature type="domain" description="Phosphoesterase HXTX" evidence="3">
    <location>
        <begin position="9"/>
        <end position="88"/>
    </location>
</feature>
<dbReference type="HAMAP" id="MF_01940">
    <property type="entry name" value="RNA_CPDase"/>
    <property type="match status" value="1"/>
</dbReference>
<dbReference type="NCBIfam" id="TIGR02258">
    <property type="entry name" value="2_5_ligase"/>
    <property type="match status" value="1"/>
</dbReference>
<dbReference type="SUPFAM" id="SSF55144">
    <property type="entry name" value="LigT-like"/>
    <property type="match status" value="1"/>
</dbReference>
<evidence type="ECO:0000313" key="4">
    <source>
        <dbReference type="EMBL" id="ADI74802.1"/>
    </source>
</evidence>
<evidence type="ECO:0000256" key="2">
    <source>
        <dbReference type="HAMAP-Rule" id="MF_01940"/>
    </source>
</evidence>
<dbReference type="Proteomes" id="UP000000391">
    <property type="component" value="Chromosome"/>
</dbReference>
<proteinExistence type="inferred from homology"/>
<evidence type="ECO:0000259" key="3">
    <source>
        <dbReference type="Pfam" id="PF02834"/>
    </source>
</evidence>
<keyword evidence="4" id="KW-0436">Ligase</keyword>
<name>D7EBG0_METEZ</name>
<dbReference type="RefSeq" id="WP_013195367.1">
    <property type="nucleotide sequence ID" value="NC_014253.1"/>
</dbReference>
<keyword evidence="1 2" id="KW-0378">Hydrolase</keyword>
<dbReference type="AlphaFoldDB" id="D7EBG0"/>
<evidence type="ECO:0000313" key="5">
    <source>
        <dbReference type="Proteomes" id="UP000000391"/>
    </source>
</evidence>
<dbReference type="KEGG" id="mev:Metev_1972"/>
<dbReference type="Pfam" id="PF02834">
    <property type="entry name" value="LigT_PEase"/>
    <property type="match status" value="2"/>
</dbReference>
<dbReference type="HOGENOM" id="CLU_081251_3_4_2"/>
<gene>
    <name evidence="4" type="ordered locus">Metev_1972</name>
</gene>
<keyword evidence="5" id="KW-1185">Reference proteome</keyword>
<dbReference type="Gene3D" id="3.90.1140.10">
    <property type="entry name" value="Cyclic phosphodiesterase"/>
    <property type="match status" value="1"/>
</dbReference>
<feature type="active site" description="Proton acceptor" evidence="2">
    <location>
        <position position="121"/>
    </location>
</feature>
<dbReference type="GO" id="GO:0004113">
    <property type="term" value="F:2',3'-cyclic-nucleotide 3'-phosphodiesterase activity"/>
    <property type="evidence" value="ECO:0007669"/>
    <property type="project" value="InterPro"/>
</dbReference>
<dbReference type="PANTHER" id="PTHR35561">
    <property type="entry name" value="RNA 2',3'-CYCLIC PHOSPHODIESTERASE"/>
    <property type="match status" value="1"/>
</dbReference>
<dbReference type="GeneID" id="9347631"/>
<dbReference type="STRING" id="644295.Metev_1972"/>
<feature type="active site" description="Proton donor" evidence="2">
    <location>
        <position position="39"/>
    </location>
</feature>
<accession>D7EBG0</accession>
<dbReference type="InterPro" id="IPR014051">
    <property type="entry name" value="Phosphoesterase_HXTX"/>
</dbReference>
<comment type="function">
    <text evidence="2">Hydrolyzes RNA 2',3'-cyclic phosphodiester to an RNA 2'-phosphomonoester.</text>
</comment>
<comment type="catalytic activity">
    <reaction evidence="2">
        <text>a 3'-end 2',3'-cyclophospho-ribonucleotide-RNA + H2O = a 3'-end 2'-phospho-ribonucleotide-RNA + H(+)</text>
        <dbReference type="Rhea" id="RHEA:11828"/>
        <dbReference type="Rhea" id="RHEA-COMP:10464"/>
        <dbReference type="Rhea" id="RHEA-COMP:17353"/>
        <dbReference type="ChEBI" id="CHEBI:15377"/>
        <dbReference type="ChEBI" id="CHEBI:15378"/>
        <dbReference type="ChEBI" id="CHEBI:83064"/>
        <dbReference type="ChEBI" id="CHEBI:173113"/>
        <dbReference type="EC" id="3.1.4.58"/>
    </reaction>
</comment>
<dbReference type="InterPro" id="IPR004175">
    <property type="entry name" value="RNA_CPDase"/>
</dbReference>
<dbReference type="GO" id="GO:0016874">
    <property type="term" value="F:ligase activity"/>
    <property type="evidence" value="ECO:0007669"/>
    <property type="project" value="UniProtKB-KW"/>
</dbReference>
<dbReference type="OrthoDB" id="44091at2157"/>
<reference evidence="4 5" key="1">
    <citation type="submission" date="2010-06" db="EMBL/GenBank/DDBJ databases">
        <title>Complete sequence chromosome of Methanohalobium evestigatum Z-7303.</title>
        <authorList>
            <consortium name="US DOE Joint Genome Institute"/>
            <person name="Lucas S."/>
            <person name="Copeland A."/>
            <person name="Lapidus A."/>
            <person name="Cheng J.-F."/>
            <person name="Bruce D."/>
            <person name="Goodwin L."/>
            <person name="Pitluck S."/>
            <person name="Saunders E."/>
            <person name="Detter J.C."/>
            <person name="Han C."/>
            <person name="Tapia R."/>
            <person name="Land M."/>
            <person name="Hauser L."/>
            <person name="Kyrpides N."/>
            <person name="Mikhailova N."/>
            <person name="Sieprawska-Lupa M."/>
            <person name="Whitman W.B."/>
            <person name="Anderson I."/>
            <person name="Woyke T."/>
        </authorList>
    </citation>
    <scope>NUCLEOTIDE SEQUENCE [LARGE SCALE GENOMIC DNA]</scope>
    <source>
        <strain evidence="5">ATCC BAA-1072 / DSM 3721 / NBRC 107634 / OCM 161 / Z-7303</strain>
    </source>
</reference>
<feature type="short sequence motif" description="HXTX 1" evidence="2">
    <location>
        <begin position="39"/>
        <end position="42"/>
    </location>
</feature>
<dbReference type="EC" id="3.1.4.58" evidence="2"/>
<organism evidence="4 5">
    <name type="scientific">Methanohalobium evestigatum (strain ATCC BAA-1072 / DSM 3721 / NBRC 107634 / OCM 161 / Z-7303)</name>
    <dbReference type="NCBI Taxonomy" id="644295"/>
    <lineage>
        <taxon>Archaea</taxon>
        <taxon>Methanobacteriati</taxon>
        <taxon>Methanobacteriota</taxon>
        <taxon>Stenosarchaea group</taxon>
        <taxon>Methanomicrobia</taxon>
        <taxon>Methanosarcinales</taxon>
        <taxon>Methanosarcinaceae</taxon>
        <taxon>Methanohalobium</taxon>
    </lineage>
</organism>
<dbReference type="PANTHER" id="PTHR35561:SF1">
    <property type="entry name" value="RNA 2',3'-CYCLIC PHOSPHODIESTERASE"/>
    <property type="match status" value="1"/>
</dbReference>
<dbReference type="InterPro" id="IPR009097">
    <property type="entry name" value="Cyclic_Pdiesterase"/>
</dbReference>
<protein>
    <recommendedName>
        <fullName evidence="2">RNA 2',3'-cyclic phosphodiesterase</fullName>
        <shortName evidence="2">RNA 2',3'-CPDase</shortName>
        <ecNumber evidence="2">3.1.4.58</ecNumber>
    </recommendedName>
</protein>
<evidence type="ECO:0000256" key="1">
    <source>
        <dbReference type="ARBA" id="ARBA00022801"/>
    </source>
</evidence>
<dbReference type="GO" id="GO:0008664">
    <property type="term" value="F:RNA 2',3'-cyclic 3'-phosphodiesterase activity"/>
    <property type="evidence" value="ECO:0007669"/>
    <property type="project" value="UniProtKB-EC"/>
</dbReference>
<feature type="short sequence motif" description="HXTX 2" evidence="2">
    <location>
        <begin position="121"/>
        <end position="124"/>
    </location>
</feature>
<dbReference type="EMBL" id="CP002069">
    <property type="protein sequence ID" value="ADI74802.1"/>
    <property type="molecule type" value="Genomic_DNA"/>
</dbReference>